<keyword evidence="10" id="KW-1185">Reference proteome</keyword>
<name>A0A3A9APY7_9FIRM</name>
<dbReference type="InterPro" id="IPR036388">
    <property type="entry name" value="WH-like_DNA-bd_sf"/>
</dbReference>
<dbReference type="InterPro" id="IPR039425">
    <property type="entry name" value="RNA_pol_sigma-70-like"/>
</dbReference>
<keyword evidence="2 6" id="KW-0805">Transcription regulation</keyword>
<dbReference type="PANTHER" id="PTHR43133:SF60">
    <property type="entry name" value="RNA POLYMERASE SIGMA FACTOR SIGV"/>
    <property type="match status" value="1"/>
</dbReference>
<dbReference type="Gene3D" id="1.10.10.10">
    <property type="entry name" value="Winged helix-like DNA-binding domain superfamily/Winged helix DNA-binding domain"/>
    <property type="match status" value="1"/>
</dbReference>
<protein>
    <recommendedName>
        <fullName evidence="6">RNA polymerase sigma factor</fullName>
    </recommendedName>
</protein>
<dbReference type="Pfam" id="PF08281">
    <property type="entry name" value="Sigma70_r4_2"/>
    <property type="match status" value="1"/>
</dbReference>
<dbReference type="Gene3D" id="1.10.1740.10">
    <property type="match status" value="1"/>
</dbReference>
<dbReference type="InterPro" id="IPR013324">
    <property type="entry name" value="RNA_pol_sigma_r3/r4-like"/>
</dbReference>
<dbReference type="GO" id="GO:0003677">
    <property type="term" value="F:DNA binding"/>
    <property type="evidence" value="ECO:0007669"/>
    <property type="project" value="UniProtKB-KW"/>
</dbReference>
<comment type="caution">
    <text evidence="9">The sequence shown here is derived from an EMBL/GenBank/DDBJ whole genome shotgun (WGS) entry which is preliminary data.</text>
</comment>
<keyword evidence="4 6" id="KW-0238">DNA-binding</keyword>
<dbReference type="InterPro" id="IPR013249">
    <property type="entry name" value="RNA_pol_sigma70_r4_t2"/>
</dbReference>
<dbReference type="InterPro" id="IPR000838">
    <property type="entry name" value="RNA_pol_sigma70_ECF_CS"/>
</dbReference>
<evidence type="ECO:0000313" key="9">
    <source>
        <dbReference type="EMBL" id="RKI89603.1"/>
    </source>
</evidence>
<dbReference type="Pfam" id="PF04542">
    <property type="entry name" value="Sigma70_r2"/>
    <property type="match status" value="1"/>
</dbReference>
<feature type="domain" description="RNA polymerase sigma factor 70 region 4 type 2" evidence="8">
    <location>
        <begin position="120"/>
        <end position="163"/>
    </location>
</feature>
<dbReference type="PANTHER" id="PTHR43133">
    <property type="entry name" value="RNA POLYMERASE ECF-TYPE SIGMA FACTO"/>
    <property type="match status" value="1"/>
</dbReference>
<dbReference type="GO" id="GO:0006950">
    <property type="term" value="P:response to stress"/>
    <property type="evidence" value="ECO:0007669"/>
    <property type="project" value="UniProtKB-ARBA"/>
</dbReference>
<accession>A0A3A9APY7</accession>
<evidence type="ECO:0000256" key="5">
    <source>
        <dbReference type="ARBA" id="ARBA00023163"/>
    </source>
</evidence>
<organism evidence="9 10">
    <name type="scientific">Parablautia intestinalis</name>
    <dbReference type="NCBI Taxonomy" id="2320100"/>
    <lineage>
        <taxon>Bacteria</taxon>
        <taxon>Bacillati</taxon>
        <taxon>Bacillota</taxon>
        <taxon>Clostridia</taxon>
        <taxon>Lachnospirales</taxon>
        <taxon>Lachnospiraceae</taxon>
        <taxon>Parablautia</taxon>
    </lineage>
</organism>
<dbReference type="InterPro" id="IPR014284">
    <property type="entry name" value="RNA_pol_sigma-70_dom"/>
</dbReference>
<evidence type="ECO:0000256" key="2">
    <source>
        <dbReference type="ARBA" id="ARBA00023015"/>
    </source>
</evidence>
<evidence type="ECO:0000256" key="6">
    <source>
        <dbReference type="RuleBase" id="RU000716"/>
    </source>
</evidence>
<evidence type="ECO:0000256" key="4">
    <source>
        <dbReference type="ARBA" id="ARBA00023125"/>
    </source>
</evidence>
<evidence type="ECO:0000259" key="8">
    <source>
        <dbReference type="Pfam" id="PF08281"/>
    </source>
</evidence>
<gene>
    <name evidence="9" type="ORF">D7V94_17535</name>
</gene>
<dbReference type="InterPro" id="IPR007627">
    <property type="entry name" value="RNA_pol_sigma70_r2"/>
</dbReference>
<dbReference type="SUPFAM" id="SSF88946">
    <property type="entry name" value="Sigma2 domain of RNA polymerase sigma factors"/>
    <property type="match status" value="1"/>
</dbReference>
<evidence type="ECO:0000259" key="7">
    <source>
        <dbReference type="Pfam" id="PF04542"/>
    </source>
</evidence>
<keyword evidence="5 6" id="KW-0804">Transcription</keyword>
<sequence>MKEAVCTESRLAELIDTYDKLVFSICYKLTGDYFSAEDLTQETFLSAFQRYGTFDGDNEKAWICRIATNKSIDYLRSASRRSVPVEDTFFELTVEERGSPEDICMEEEIKDELAKSCDGLKPPYNQVAKAYYLEELSPREIAERQGKSLKTIQTQIYRAKQMLKKIYGKGEPV</sequence>
<keyword evidence="3 6" id="KW-0731">Sigma factor</keyword>
<dbReference type="SUPFAM" id="SSF88659">
    <property type="entry name" value="Sigma3 and sigma4 domains of RNA polymerase sigma factors"/>
    <property type="match status" value="1"/>
</dbReference>
<dbReference type="EMBL" id="RAYQ01000021">
    <property type="protein sequence ID" value="RKI89603.1"/>
    <property type="molecule type" value="Genomic_DNA"/>
</dbReference>
<proteinExistence type="inferred from homology"/>
<feature type="domain" description="RNA polymerase sigma-70 region 2" evidence="7">
    <location>
        <begin position="14"/>
        <end position="81"/>
    </location>
</feature>
<dbReference type="OrthoDB" id="9795666at2"/>
<dbReference type="GO" id="GO:0006352">
    <property type="term" value="P:DNA-templated transcription initiation"/>
    <property type="evidence" value="ECO:0007669"/>
    <property type="project" value="InterPro"/>
</dbReference>
<evidence type="ECO:0000256" key="1">
    <source>
        <dbReference type="ARBA" id="ARBA00010641"/>
    </source>
</evidence>
<dbReference type="NCBIfam" id="TIGR02937">
    <property type="entry name" value="sigma70-ECF"/>
    <property type="match status" value="1"/>
</dbReference>
<comment type="similarity">
    <text evidence="1 6">Belongs to the sigma-70 factor family. ECF subfamily.</text>
</comment>
<dbReference type="Proteomes" id="UP000280696">
    <property type="component" value="Unassembled WGS sequence"/>
</dbReference>
<dbReference type="PROSITE" id="PS01063">
    <property type="entry name" value="SIGMA70_ECF"/>
    <property type="match status" value="1"/>
</dbReference>
<reference evidence="9 10" key="1">
    <citation type="submission" date="2018-09" db="EMBL/GenBank/DDBJ databases">
        <title>Murine metabolic-syndrome-specific gut microbial biobank.</title>
        <authorList>
            <person name="Liu C."/>
        </authorList>
    </citation>
    <scope>NUCLEOTIDE SEQUENCE [LARGE SCALE GENOMIC DNA]</scope>
    <source>
        <strain evidence="9 10">0.1xD8-82</strain>
    </source>
</reference>
<dbReference type="GO" id="GO:0016987">
    <property type="term" value="F:sigma factor activity"/>
    <property type="evidence" value="ECO:0007669"/>
    <property type="project" value="UniProtKB-KW"/>
</dbReference>
<evidence type="ECO:0000256" key="3">
    <source>
        <dbReference type="ARBA" id="ARBA00023082"/>
    </source>
</evidence>
<dbReference type="AlphaFoldDB" id="A0A3A9APY7"/>
<dbReference type="InterPro" id="IPR013325">
    <property type="entry name" value="RNA_pol_sigma_r2"/>
</dbReference>
<evidence type="ECO:0000313" key="10">
    <source>
        <dbReference type="Proteomes" id="UP000280696"/>
    </source>
</evidence>